<dbReference type="EMBL" id="QYAC01000002">
    <property type="protein sequence ID" value="MBL3678426.1"/>
    <property type="molecule type" value="Genomic_DNA"/>
</dbReference>
<evidence type="ECO:0000259" key="2">
    <source>
        <dbReference type="Pfam" id="PF07331"/>
    </source>
</evidence>
<evidence type="ECO:0000313" key="3">
    <source>
        <dbReference type="EMBL" id="MBL3678426.1"/>
    </source>
</evidence>
<organism evidence="3 4">
    <name type="scientific">Leucobacter chromiireducens subsp. solipictus</name>
    <dbReference type="NCBI Taxonomy" id="398235"/>
    <lineage>
        <taxon>Bacteria</taxon>
        <taxon>Bacillati</taxon>
        <taxon>Actinomycetota</taxon>
        <taxon>Actinomycetes</taxon>
        <taxon>Micrococcales</taxon>
        <taxon>Microbacteriaceae</taxon>
        <taxon>Leucobacter</taxon>
    </lineage>
</organism>
<dbReference type="Proteomes" id="UP001645859">
    <property type="component" value="Unassembled WGS sequence"/>
</dbReference>
<comment type="caution">
    <text evidence="3">The sequence shown here is derived from an EMBL/GenBank/DDBJ whole genome shotgun (WGS) entry which is preliminary data.</text>
</comment>
<feature type="transmembrane region" description="Helical" evidence="1">
    <location>
        <begin position="68"/>
        <end position="92"/>
    </location>
</feature>
<sequence>MTPSNNPTAMSAVVGEEILLESGRGRTAELLKGLVMPVVLAAFATYLVVGIVTMRVPEGTAFPGPRFFPGLIAAGLALFAILLATAAVRAALRSDLRSTRTVGAGDDAFELLAAEHEAVHAVGASPAAGAGGSAGAIPAAGRAAGAGIGADPAPAVEPADPAADGTPVPEKSVGVDWRSLAWVVLPFLAFAFLLPVLGWIIAAALLFAAVARAFGLRKPLMSLVVGLTVSSVIYIAFDIVLGMSLPSGVLGWGF</sequence>
<protein>
    <submittedName>
        <fullName evidence="3">Tripartite tricarboxylate transporter TctB family protein</fullName>
    </submittedName>
</protein>
<name>A0ABS1SDG9_9MICO</name>
<accession>A0ABS1SDG9</accession>
<feature type="transmembrane region" description="Helical" evidence="1">
    <location>
        <begin position="34"/>
        <end position="56"/>
    </location>
</feature>
<keyword evidence="1" id="KW-0472">Membrane</keyword>
<proteinExistence type="predicted"/>
<feature type="transmembrane region" description="Helical" evidence="1">
    <location>
        <begin position="180"/>
        <end position="208"/>
    </location>
</feature>
<feature type="domain" description="DUF1468" evidence="2">
    <location>
        <begin position="35"/>
        <end position="246"/>
    </location>
</feature>
<dbReference type="Pfam" id="PF07331">
    <property type="entry name" value="TctB"/>
    <property type="match status" value="1"/>
</dbReference>
<evidence type="ECO:0000313" key="4">
    <source>
        <dbReference type="Proteomes" id="UP001645859"/>
    </source>
</evidence>
<dbReference type="RefSeq" id="WP_202343705.1">
    <property type="nucleotide sequence ID" value="NZ_BAAAPI010000002.1"/>
</dbReference>
<keyword evidence="4" id="KW-1185">Reference proteome</keyword>
<dbReference type="InterPro" id="IPR009936">
    <property type="entry name" value="DUF1468"/>
</dbReference>
<evidence type="ECO:0000256" key="1">
    <source>
        <dbReference type="SAM" id="Phobius"/>
    </source>
</evidence>
<keyword evidence="1" id="KW-0812">Transmembrane</keyword>
<feature type="transmembrane region" description="Helical" evidence="1">
    <location>
        <begin position="220"/>
        <end position="245"/>
    </location>
</feature>
<keyword evidence="1" id="KW-1133">Transmembrane helix</keyword>
<reference evidence="3 4" key="1">
    <citation type="submission" date="2018-09" db="EMBL/GenBank/DDBJ databases">
        <title>Comparative genomics of Leucobacter spp.</title>
        <authorList>
            <person name="Reis A.C."/>
            <person name="Kolvenbach B.A."/>
            <person name="Corvini P.F.X."/>
            <person name="Nunes O.C."/>
        </authorList>
    </citation>
    <scope>NUCLEOTIDE SEQUENCE [LARGE SCALE GENOMIC DNA]</scope>
    <source>
        <strain evidence="3 4">TAN 31504</strain>
    </source>
</reference>
<gene>
    <name evidence="3" type="ORF">D3230_03795</name>
</gene>